<comment type="caution">
    <text evidence="1">The sequence shown here is derived from an EMBL/GenBank/DDBJ whole genome shotgun (WGS) entry which is preliminary data.</text>
</comment>
<dbReference type="SUPFAM" id="SSF56112">
    <property type="entry name" value="Protein kinase-like (PK-like)"/>
    <property type="match status" value="1"/>
</dbReference>
<dbReference type="RefSeq" id="WP_115995638.1">
    <property type="nucleotide sequence ID" value="NZ_QRDY01000030.1"/>
</dbReference>
<evidence type="ECO:0008006" key="3">
    <source>
        <dbReference type="Google" id="ProtNLM"/>
    </source>
</evidence>
<gene>
    <name evidence="1" type="ORF">DFP95_13019</name>
</gene>
<sequence>MGFQPEVSARIMINGKSYQFGEHPHAQGVPYGQEGRQGTVYLLYGENDREKKALKVFRNKFVDPSMVFLTQQLTKHKAMAGLMACERFVVTPQNNAELLAKDPELLYAVVMSWVEGPTWMDVLLNKQRLTRKQSFSAAFALTQALMDMEQRGLAHCDLSAPNVIMSMLDDKLWDVKPVDYVQLIDLEQMFSSQLERPEHIPAGSPGYAKQTATQSLMWGAHADRFAGAMLIVEMLGACTDTFMDNAWGESYFAPTEMQSRCNRFDLLMYGIRTNWGDALASLFARAWGSEVLTQCPTFAEWAMELSKMESTIRSETAGAAAIVTVQERVAIKQSPVGSSNGEALQQAKRLEANGNHQEAIEVYRSIYVDNPHPSMVKEIEIAISNLEGKLHKAKPHKLTSGASRGGNKLWISSVFFLLMVIGFLTYKVYGNADNASAKSELASANLTIGSMSQAIAEGEQQIVELTSRLKEQSKPPTQKRIDWINLLNKDYEEITRIAQSTEATKSELDKKTFEASEAYINHLFDFVKVSYQLDQQWADRTNIVQGYYFPYMYNRNRNAQLNLQFFESYKDNFR</sequence>
<accession>A0A3D9HTR5</accession>
<organism evidence="1 2">
    <name type="scientific">Cohnella lupini</name>
    <dbReference type="NCBI Taxonomy" id="1294267"/>
    <lineage>
        <taxon>Bacteria</taxon>
        <taxon>Bacillati</taxon>
        <taxon>Bacillota</taxon>
        <taxon>Bacilli</taxon>
        <taxon>Bacillales</taxon>
        <taxon>Paenibacillaceae</taxon>
        <taxon>Cohnella</taxon>
    </lineage>
</organism>
<proteinExistence type="predicted"/>
<dbReference type="Gene3D" id="1.10.510.10">
    <property type="entry name" value="Transferase(Phosphotransferase) domain 1"/>
    <property type="match status" value="1"/>
</dbReference>
<dbReference type="InterPro" id="IPR011009">
    <property type="entry name" value="Kinase-like_dom_sf"/>
</dbReference>
<evidence type="ECO:0000313" key="1">
    <source>
        <dbReference type="EMBL" id="RED52815.1"/>
    </source>
</evidence>
<dbReference type="EMBL" id="QRDY01000030">
    <property type="protein sequence ID" value="RED52815.1"/>
    <property type="molecule type" value="Genomic_DNA"/>
</dbReference>
<dbReference type="OrthoDB" id="2663482at2"/>
<protein>
    <recommendedName>
        <fullName evidence="3">Protein kinase domain-containing protein</fullName>
    </recommendedName>
</protein>
<dbReference type="Proteomes" id="UP000256869">
    <property type="component" value="Unassembled WGS sequence"/>
</dbReference>
<dbReference type="AlphaFoldDB" id="A0A3D9HTR5"/>
<reference evidence="1 2" key="1">
    <citation type="submission" date="2018-07" db="EMBL/GenBank/DDBJ databases">
        <title>Genomic Encyclopedia of Type Strains, Phase III (KMG-III): the genomes of soil and plant-associated and newly described type strains.</title>
        <authorList>
            <person name="Whitman W."/>
        </authorList>
    </citation>
    <scope>NUCLEOTIDE SEQUENCE [LARGE SCALE GENOMIC DNA]</scope>
    <source>
        <strain evidence="1 2">CECT 8236</strain>
    </source>
</reference>
<evidence type="ECO:0000313" key="2">
    <source>
        <dbReference type="Proteomes" id="UP000256869"/>
    </source>
</evidence>
<name>A0A3D9HTR5_9BACL</name>
<keyword evidence="2" id="KW-1185">Reference proteome</keyword>